<protein>
    <submittedName>
        <fullName evidence="1">Uncharacterized protein</fullName>
    </submittedName>
</protein>
<reference evidence="1" key="1">
    <citation type="journal article" date="2014" name="Front. Microbiol.">
        <title>High frequency of phylogenetically diverse reductive dehalogenase-homologous genes in deep subseafloor sedimentary metagenomes.</title>
        <authorList>
            <person name="Kawai M."/>
            <person name="Futagami T."/>
            <person name="Toyoda A."/>
            <person name="Takaki Y."/>
            <person name="Nishi S."/>
            <person name="Hori S."/>
            <person name="Arai W."/>
            <person name="Tsubouchi T."/>
            <person name="Morono Y."/>
            <person name="Uchiyama I."/>
            <person name="Ito T."/>
            <person name="Fujiyama A."/>
            <person name="Inagaki F."/>
            <person name="Takami H."/>
        </authorList>
    </citation>
    <scope>NUCLEOTIDE SEQUENCE</scope>
    <source>
        <strain evidence="1">Expedition CK06-06</strain>
    </source>
</reference>
<gene>
    <name evidence="1" type="ORF">S12H4_53171</name>
</gene>
<accession>X1VAG9</accession>
<organism evidence="1">
    <name type="scientific">marine sediment metagenome</name>
    <dbReference type="NCBI Taxonomy" id="412755"/>
    <lineage>
        <taxon>unclassified sequences</taxon>
        <taxon>metagenomes</taxon>
        <taxon>ecological metagenomes</taxon>
    </lineage>
</organism>
<feature type="non-terminal residue" evidence="1">
    <location>
        <position position="33"/>
    </location>
</feature>
<comment type="caution">
    <text evidence="1">The sequence shown here is derived from an EMBL/GenBank/DDBJ whole genome shotgun (WGS) entry which is preliminary data.</text>
</comment>
<dbReference type="EMBL" id="BARW01033816">
    <property type="protein sequence ID" value="GAJ13802.1"/>
    <property type="molecule type" value="Genomic_DNA"/>
</dbReference>
<name>X1VAG9_9ZZZZ</name>
<sequence length="33" mass="3451">MRPTEAHPLQSVQAASIRTRAVQAGGALVCDSE</sequence>
<evidence type="ECO:0000313" key="1">
    <source>
        <dbReference type="EMBL" id="GAJ13802.1"/>
    </source>
</evidence>
<dbReference type="AlphaFoldDB" id="X1VAG9"/>
<proteinExistence type="predicted"/>